<dbReference type="GO" id="GO:0008278">
    <property type="term" value="C:cohesin complex"/>
    <property type="evidence" value="ECO:0007669"/>
    <property type="project" value="InterPro"/>
</dbReference>
<evidence type="ECO:0000256" key="3">
    <source>
        <dbReference type="ARBA" id="ARBA00009870"/>
    </source>
</evidence>
<feature type="compositionally biased region" description="Low complexity" evidence="6">
    <location>
        <begin position="574"/>
        <end position="585"/>
    </location>
</feature>
<dbReference type="GO" id="GO:0005634">
    <property type="term" value="C:nucleus"/>
    <property type="evidence" value="ECO:0007669"/>
    <property type="project" value="UniProtKB-SubCell"/>
</dbReference>
<evidence type="ECO:0008006" key="11">
    <source>
        <dbReference type="Google" id="ProtNLM"/>
    </source>
</evidence>
<protein>
    <recommendedName>
        <fullName evidence="11">Double-strand-break repair protein rad21</fullName>
    </recommendedName>
</protein>
<feature type="compositionally biased region" description="Basic and acidic residues" evidence="6">
    <location>
        <begin position="31"/>
        <end position="42"/>
    </location>
</feature>
<keyword evidence="4" id="KW-0158">Chromosome</keyword>
<feature type="compositionally biased region" description="Basic and acidic residues" evidence="6">
    <location>
        <begin position="318"/>
        <end position="327"/>
    </location>
</feature>
<dbReference type="GO" id="GO:0003682">
    <property type="term" value="F:chromatin binding"/>
    <property type="evidence" value="ECO:0007669"/>
    <property type="project" value="TreeGrafter"/>
</dbReference>
<feature type="region of interest" description="Disordered" evidence="6">
    <location>
        <begin position="611"/>
        <end position="644"/>
    </location>
</feature>
<dbReference type="InterPro" id="IPR006910">
    <property type="entry name" value="Rad21_Rec8_N"/>
</dbReference>
<dbReference type="GO" id="GO:0007062">
    <property type="term" value="P:sister chromatid cohesion"/>
    <property type="evidence" value="ECO:0007669"/>
    <property type="project" value="InterPro"/>
</dbReference>
<feature type="compositionally biased region" description="Polar residues" evidence="6">
    <location>
        <begin position="704"/>
        <end position="714"/>
    </location>
</feature>
<feature type="region of interest" description="Disordered" evidence="6">
    <location>
        <begin position="31"/>
        <end position="50"/>
    </location>
</feature>
<dbReference type="InterPro" id="IPR023093">
    <property type="entry name" value="ScpA-like_C"/>
</dbReference>
<dbReference type="InterPro" id="IPR049589">
    <property type="entry name" value="NXP1_M-like"/>
</dbReference>
<gene>
    <name evidence="9" type="ORF">O3P69_001662</name>
</gene>
<feature type="compositionally biased region" description="Basic and acidic residues" evidence="6">
    <location>
        <begin position="522"/>
        <end position="531"/>
    </location>
</feature>
<feature type="region of interest" description="Disordered" evidence="6">
    <location>
        <begin position="672"/>
        <end position="736"/>
    </location>
</feature>
<keyword evidence="5" id="KW-0539">Nucleus</keyword>
<evidence type="ECO:0000313" key="9">
    <source>
        <dbReference type="EMBL" id="KAK8405246.1"/>
    </source>
</evidence>
<reference evidence="9 10" key="1">
    <citation type="submission" date="2023-03" db="EMBL/GenBank/DDBJ databases">
        <title>High-quality genome of Scylla paramamosain provides insights in environmental adaptation.</title>
        <authorList>
            <person name="Zhang L."/>
        </authorList>
    </citation>
    <scope>NUCLEOTIDE SEQUENCE [LARGE SCALE GENOMIC DNA]</scope>
    <source>
        <strain evidence="9">LZ_2023a</strain>
        <tissue evidence="9">Muscle</tissue>
    </source>
</reference>
<comment type="subcellular location">
    <subcellularLocation>
        <location evidence="2">Chromosome</location>
    </subcellularLocation>
    <subcellularLocation>
        <location evidence="1">Nucleus</location>
    </subcellularLocation>
</comment>
<dbReference type="Proteomes" id="UP001487740">
    <property type="component" value="Unassembled WGS sequence"/>
</dbReference>
<dbReference type="InterPro" id="IPR039781">
    <property type="entry name" value="Rad21/Rec8-like"/>
</dbReference>
<dbReference type="InterPro" id="IPR006909">
    <property type="entry name" value="Rad21/Rec8_C_eu"/>
</dbReference>
<keyword evidence="10" id="KW-1185">Reference proteome</keyword>
<feature type="domain" description="Rad21/Rec8-like protein N-terminal" evidence="8">
    <location>
        <begin position="55"/>
        <end position="154"/>
    </location>
</feature>
<evidence type="ECO:0000256" key="6">
    <source>
        <dbReference type="SAM" id="MobiDB-lite"/>
    </source>
</evidence>
<feature type="region of interest" description="Disordered" evidence="6">
    <location>
        <begin position="222"/>
        <end position="286"/>
    </location>
</feature>
<dbReference type="InterPro" id="IPR036390">
    <property type="entry name" value="WH_DNA-bd_sf"/>
</dbReference>
<feature type="domain" description="Rad21/Rec8-like protein C-terminal eukaryotic" evidence="7">
    <location>
        <begin position="764"/>
        <end position="810"/>
    </location>
</feature>
<dbReference type="PANTHER" id="PTHR12585">
    <property type="entry name" value="SCC1 / RAD21 FAMILY MEMBER"/>
    <property type="match status" value="1"/>
</dbReference>
<evidence type="ECO:0000256" key="2">
    <source>
        <dbReference type="ARBA" id="ARBA00004286"/>
    </source>
</evidence>
<feature type="compositionally biased region" description="Low complexity" evidence="6">
    <location>
        <begin position="371"/>
        <end position="384"/>
    </location>
</feature>
<evidence type="ECO:0000256" key="5">
    <source>
        <dbReference type="ARBA" id="ARBA00023242"/>
    </source>
</evidence>
<comment type="caution">
    <text evidence="9">The sequence shown here is derived from an EMBL/GenBank/DDBJ whole genome shotgun (WGS) entry which is preliminary data.</text>
</comment>
<accession>A0AAW0V1R4</accession>
<sequence>MLFCQPRGLTPLRFKRGAKNVLRAILEERQGAGRQGTDERTATRPARRNTKGGTMFYAHFVLAKKGPLARIWLAAHWDKKLTKAHVFETNIEKSVDGILQPKVKMALRTSGHLLLGVVRIYSRKAKYLLADCNEAFVKIKMAFRPGMVDLPEDIREAAVSAITLPEVFHDFDTAMPELNDDDIQVQFTLNQSRAEEITMREDYGNISLVPGDDGFGDMGFEEPPDIMRDTSAMDHNLDHPSLIFGDSAPLNKEKEPGTSKEQDSRLSGARTDTSALDYEAPIRDDGFGGNLGQDIIAGGLFEGGLFDDTPIDDGPSLDEPKEERHDDSDDDVGDLDRFGGPPSVGPLSSADGSRPSSPKPEAQDPSDQLDTAPENNAEAAPATTGDETLAGHEQTTLLQNEEESFALAPVDASAIKSGWPRTKRKRKLIVDEVKNISGEEMKAQLSDTTDIVTTLDLAPPTKRLMHWKETGGVEKLFALPGRPIHARVLARIYQRHLTSEPAANEDFGMAGDRELESISLEVVREGDDHEATTGPRTRGKQNKRKQPEPDPEDEEVLQVMQTRSRDANAGLTSPQAPQTPAAPAVTEEHPTPAVPPPQPEVITLEEQRDTALGQGAEPGQAGESAPSHTPGHAGGFTSPAHQLPDNIEAHQTPAHTTPFQSPMHTEMETPNYLEMPTGAENPGYDGSHPPANTPGGMSDGGPRSNYSERANTPTAVLRQEEEEEEEEEQADDETYEQFEERVVNKRAGQMFVSIKRRLRNNNILFSELVHGNNRKQVAQKFYTMLVLKKLQAVELSQDGPFTEMFLSRGPLFENASL</sequence>
<comment type="similarity">
    <text evidence="3">Belongs to the rad21 family.</text>
</comment>
<feature type="region of interest" description="Disordered" evidence="6">
    <location>
        <begin position="306"/>
        <end position="387"/>
    </location>
</feature>
<dbReference type="SUPFAM" id="SSF46785">
    <property type="entry name" value="Winged helix' DNA-binding domain"/>
    <property type="match status" value="1"/>
</dbReference>
<evidence type="ECO:0000256" key="1">
    <source>
        <dbReference type="ARBA" id="ARBA00004123"/>
    </source>
</evidence>
<feature type="region of interest" description="Disordered" evidence="6">
    <location>
        <begin position="522"/>
        <end position="599"/>
    </location>
</feature>
<evidence type="ECO:0000259" key="7">
    <source>
        <dbReference type="Pfam" id="PF04824"/>
    </source>
</evidence>
<dbReference type="CDD" id="cd21792">
    <property type="entry name" value="Rad21_Rec8_M_NXP1-like"/>
    <property type="match status" value="1"/>
</dbReference>
<proteinExistence type="inferred from homology"/>
<name>A0AAW0V1R4_SCYPA</name>
<organism evidence="9 10">
    <name type="scientific">Scylla paramamosain</name>
    <name type="common">Mud crab</name>
    <dbReference type="NCBI Taxonomy" id="85552"/>
    <lineage>
        <taxon>Eukaryota</taxon>
        <taxon>Metazoa</taxon>
        <taxon>Ecdysozoa</taxon>
        <taxon>Arthropoda</taxon>
        <taxon>Crustacea</taxon>
        <taxon>Multicrustacea</taxon>
        <taxon>Malacostraca</taxon>
        <taxon>Eumalacostraca</taxon>
        <taxon>Eucarida</taxon>
        <taxon>Decapoda</taxon>
        <taxon>Pleocyemata</taxon>
        <taxon>Brachyura</taxon>
        <taxon>Eubrachyura</taxon>
        <taxon>Portunoidea</taxon>
        <taxon>Portunidae</taxon>
        <taxon>Portuninae</taxon>
        <taxon>Scylla</taxon>
    </lineage>
</organism>
<feature type="compositionally biased region" description="Basic and acidic residues" evidence="6">
    <location>
        <begin position="251"/>
        <end position="264"/>
    </location>
</feature>
<dbReference type="EMBL" id="JARAKH010000003">
    <property type="protein sequence ID" value="KAK8405246.1"/>
    <property type="molecule type" value="Genomic_DNA"/>
</dbReference>
<feature type="compositionally biased region" description="Acidic residues" evidence="6">
    <location>
        <begin position="720"/>
        <end position="736"/>
    </location>
</feature>
<dbReference type="Gene3D" id="1.10.10.580">
    <property type="entry name" value="Structural maintenance of chromosome 1. Chain E"/>
    <property type="match status" value="1"/>
</dbReference>
<dbReference type="Pfam" id="PF04824">
    <property type="entry name" value="Rad21_Rec8"/>
    <property type="match status" value="1"/>
</dbReference>
<evidence type="ECO:0000313" key="10">
    <source>
        <dbReference type="Proteomes" id="UP001487740"/>
    </source>
</evidence>
<dbReference type="PANTHER" id="PTHR12585:SF69">
    <property type="entry name" value="FI11703P"/>
    <property type="match status" value="1"/>
</dbReference>
<evidence type="ECO:0000259" key="8">
    <source>
        <dbReference type="Pfam" id="PF04825"/>
    </source>
</evidence>
<dbReference type="AlphaFoldDB" id="A0AAW0V1R4"/>
<dbReference type="Pfam" id="PF04825">
    <property type="entry name" value="Rad21_Rec8_N"/>
    <property type="match status" value="1"/>
</dbReference>
<dbReference type="GO" id="GO:1990414">
    <property type="term" value="P:replication-born double-strand break repair via sister chromatid exchange"/>
    <property type="evidence" value="ECO:0007669"/>
    <property type="project" value="TreeGrafter"/>
</dbReference>
<evidence type="ECO:0000256" key="4">
    <source>
        <dbReference type="ARBA" id="ARBA00022454"/>
    </source>
</evidence>
<feature type="compositionally biased region" description="Basic and acidic residues" evidence="6">
    <location>
        <begin position="225"/>
        <end position="238"/>
    </location>
</feature>